<keyword evidence="1" id="KW-0472">Membrane</keyword>
<evidence type="ECO:0000256" key="1">
    <source>
        <dbReference type="RuleBase" id="RU367043"/>
    </source>
</evidence>
<evidence type="ECO:0000259" key="2">
    <source>
        <dbReference type="Pfam" id="PF02953"/>
    </source>
</evidence>
<dbReference type="Proteomes" id="UP000015101">
    <property type="component" value="Unassembled WGS sequence"/>
</dbReference>
<keyword evidence="5" id="KW-1185">Reference proteome</keyword>
<keyword evidence="1" id="KW-1015">Disulfide bond</keyword>
<dbReference type="HOGENOM" id="CLU_141397_1_2_1"/>
<dbReference type="InterPro" id="IPR035427">
    <property type="entry name" value="Tim10-like_dom_sf"/>
</dbReference>
<dbReference type="EMBL" id="AMQM01002776">
    <property type="status" value="NOT_ANNOTATED_CDS"/>
    <property type="molecule type" value="Genomic_DNA"/>
</dbReference>
<dbReference type="InterPro" id="IPR004217">
    <property type="entry name" value="Tim10-like"/>
</dbReference>
<evidence type="ECO:0000313" key="3">
    <source>
        <dbReference type="EMBL" id="ESO10903.1"/>
    </source>
</evidence>
<dbReference type="OrthoDB" id="344165at2759"/>
<gene>
    <name evidence="4" type="primary">20196928</name>
    <name evidence="3" type="ORF">HELRODRAFT_147791</name>
</gene>
<dbReference type="GeneID" id="20196928"/>
<dbReference type="EMBL" id="KB095858">
    <property type="protein sequence ID" value="ESO10903.1"/>
    <property type="molecule type" value="Genomic_DNA"/>
</dbReference>
<reference evidence="4" key="3">
    <citation type="submission" date="2015-06" db="UniProtKB">
        <authorList>
            <consortium name="EnsemblMetazoa"/>
        </authorList>
    </citation>
    <scope>IDENTIFICATION</scope>
</reference>
<evidence type="ECO:0000313" key="5">
    <source>
        <dbReference type="Proteomes" id="UP000015101"/>
    </source>
</evidence>
<comment type="similarity">
    <text evidence="1">Belongs to the small Tim family.</text>
</comment>
<dbReference type="STRING" id="6412.T1EK28"/>
<dbReference type="KEGG" id="hro:HELRODRAFT_147791"/>
<comment type="subcellular location">
    <subcellularLocation>
        <location evidence="1">Mitochondrion inner membrane</location>
        <topology evidence="1">Peripheral membrane protein</topology>
        <orientation evidence="1">Intermembrane side</orientation>
    </subcellularLocation>
</comment>
<dbReference type="RefSeq" id="XP_009011172.1">
    <property type="nucleotide sequence ID" value="XM_009012924.1"/>
</dbReference>
<keyword evidence="1" id="KW-0143">Chaperone</keyword>
<keyword evidence="1" id="KW-0496">Mitochondrion</keyword>
<protein>
    <recommendedName>
        <fullName evidence="1">Mitochondrial import inner membrane translocase subunit</fullName>
    </recommendedName>
</protein>
<sequence>SDPQLQRFMEIEAHKQRFQQVVHVMTEDCWDTCMSGTPGSKLDRKSENCIVNCVERFIDTSNFILNRLEK</sequence>
<feature type="domain" description="Tim10-like" evidence="2">
    <location>
        <begin position="8"/>
        <end position="70"/>
    </location>
</feature>
<organism evidence="4 5">
    <name type="scientific">Helobdella robusta</name>
    <name type="common">Californian leech</name>
    <dbReference type="NCBI Taxonomy" id="6412"/>
    <lineage>
        <taxon>Eukaryota</taxon>
        <taxon>Metazoa</taxon>
        <taxon>Spiralia</taxon>
        <taxon>Lophotrochozoa</taxon>
        <taxon>Annelida</taxon>
        <taxon>Clitellata</taxon>
        <taxon>Hirudinea</taxon>
        <taxon>Rhynchobdellida</taxon>
        <taxon>Glossiphoniidae</taxon>
        <taxon>Helobdella</taxon>
    </lineage>
</organism>
<accession>T1EK28</accession>
<dbReference type="CTD" id="20196928"/>
<dbReference type="InParanoid" id="T1EK28"/>
<dbReference type="GO" id="GO:0015031">
    <property type="term" value="P:protein transport"/>
    <property type="evidence" value="ECO:0007669"/>
    <property type="project" value="UniProtKB-KW"/>
</dbReference>
<dbReference type="Pfam" id="PF02953">
    <property type="entry name" value="zf-Tim10_DDP"/>
    <property type="match status" value="1"/>
</dbReference>
<dbReference type="Gene3D" id="1.10.287.810">
    <property type="entry name" value="Mitochondrial import inner membrane translocase subunit tim13 like domains"/>
    <property type="match status" value="1"/>
</dbReference>
<dbReference type="EnsemblMetazoa" id="HelroT147791">
    <property type="protein sequence ID" value="HelroP147791"/>
    <property type="gene ID" value="HelroG147791"/>
</dbReference>
<comment type="subunit">
    <text evidence="1">Heterohexamer.</text>
</comment>
<reference evidence="5" key="1">
    <citation type="submission" date="2012-12" db="EMBL/GenBank/DDBJ databases">
        <authorList>
            <person name="Hellsten U."/>
            <person name="Grimwood J."/>
            <person name="Chapman J.A."/>
            <person name="Shapiro H."/>
            <person name="Aerts A."/>
            <person name="Otillar R.P."/>
            <person name="Terry A.Y."/>
            <person name="Boore J.L."/>
            <person name="Simakov O."/>
            <person name="Marletaz F."/>
            <person name="Cho S.-J."/>
            <person name="Edsinger-Gonzales E."/>
            <person name="Havlak P."/>
            <person name="Kuo D.-H."/>
            <person name="Larsson T."/>
            <person name="Lv J."/>
            <person name="Arendt D."/>
            <person name="Savage R."/>
            <person name="Osoegawa K."/>
            <person name="de Jong P."/>
            <person name="Lindberg D.R."/>
            <person name="Seaver E.C."/>
            <person name="Weisblat D.A."/>
            <person name="Putnam N.H."/>
            <person name="Grigoriev I.V."/>
            <person name="Rokhsar D.S."/>
        </authorList>
    </citation>
    <scope>NUCLEOTIDE SEQUENCE</scope>
</reference>
<dbReference type="GO" id="GO:0005743">
    <property type="term" value="C:mitochondrial inner membrane"/>
    <property type="evidence" value="ECO:0007669"/>
    <property type="project" value="UniProtKB-SubCell"/>
</dbReference>
<comment type="domain">
    <text evidence="1">The twin CX3C motif contains 4 conserved Cys residues that form 2 disulfide bonds in the mitochondrial intermembrane space.</text>
</comment>
<keyword evidence="1" id="KW-0813">Transport</keyword>
<dbReference type="OMA" id="WDVCFAD"/>
<dbReference type="AlphaFoldDB" id="T1EK28"/>
<dbReference type="eggNOG" id="KOG3489">
    <property type="taxonomic scope" value="Eukaryota"/>
</dbReference>
<dbReference type="SUPFAM" id="SSF144122">
    <property type="entry name" value="Tim10-like"/>
    <property type="match status" value="1"/>
</dbReference>
<evidence type="ECO:0000313" key="4">
    <source>
        <dbReference type="EnsemblMetazoa" id="HelroP147791"/>
    </source>
</evidence>
<reference evidence="3 5" key="2">
    <citation type="journal article" date="2013" name="Nature">
        <title>Insights into bilaterian evolution from three spiralian genomes.</title>
        <authorList>
            <person name="Simakov O."/>
            <person name="Marletaz F."/>
            <person name="Cho S.J."/>
            <person name="Edsinger-Gonzales E."/>
            <person name="Havlak P."/>
            <person name="Hellsten U."/>
            <person name="Kuo D.H."/>
            <person name="Larsson T."/>
            <person name="Lv J."/>
            <person name="Arendt D."/>
            <person name="Savage R."/>
            <person name="Osoegawa K."/>
            <person name="de Jong P."/>
            <person name="Grimwood J."/>
            <person name="Chapman J.A."/>
            <person name="Shapiro H."/>
            <person name="Aerts A."/>
            <person name="Otillar R.P."/>
            <person name="Terry A.Y."/>
            <person name="Boore J.L."/>
            <person name="Grigoriev I.V."/>
            <person name="Lindberg D.R."/>
            <person name="Seaver E.C."/>
            <person name="Weisblat D.A."/>
            <person name="Putnam N.H."/>
            <person name="Rokhsar D.S."/>
        </authorList>
    </citation>
    <scope>NUCLEOTIDE SEQUENCE</scope>
</reference>
<comment type="function">
    <text evidence="1">Mitochondrial intermembrane chaperone that participates in the import and insertion of some multi-pass transmembrane proteins into the mitochondrial inner membrane. Also required for the transfer of beta-barrel precursors from the TOM complex to the sorting and assembly machinery (SAM complex) of the outer membrane. Acts as a chaperone-like protein that protects the hydrophobic precursors from aggregation and guide them through the mitochondrial intermembrane space.</text>
</comment>
<keyword evidence="1" id="KW-0653">Protein transport</keyword>
<proteinExistence type="inferred from homology"/>
<keyword evidence="1" id="KW-0811">Translocation</keyword>
<name>T1EK28_HELRO</name>
<keyword evidence="1" id="KW-0999">Mitochondrion inner membrane</keyword>